<dbReference type="GeneID" id="56474488"/>
<dbReference type="Proteomes" id="UP000214618">
    <property type="component" value="Chromosome"/>
</dbReference>
<dbReference type="AlphaFoldDB" id="A0A223EJU2"/>
<feature type="transmembrane region" description="Helical" evidence="8">
    <location>
        <begin position="242"/>
        <end position="269"/>
    </location>
</feature>
<reference evidence="9 10" key="1">
    <citation type="submission" date="2016-10" db="EMBL/GenBank/DDBJ databases">
        <title>The whole genome sequencing and assembly of Bacillus simplex DSM 1321 strain.</title>
        <authorList>
            <person name="Park M.-K."/>
            <person name="Lee Y.-J."/>
            <person name="Yi H."/>
            <person name="Bahn Y.-S."/>
            <person name="Kim J.F."/>
            <person name="Lee D.-W."/>
        </authorList>
    </citation>
    <scope>NUCLEOTIDE SEQUENCE [LARGE SCALE GENOMIC DNA]</scope>
    <source>
        <strain evidence="9 10">DSM 1321</strain>
    </source>
</reference>
<evidence type="ECO:0000256" key="7">
    <source>
        <dbReference type="ARBA" id="ARBA00023136"/>
    </source>
</evidence>
<feature type="transmembrane region" description="Helical" evidence="8">
    <location>
        <begin position="70"/>
        <end position="88"/>
    </location>
</feature>
<dbReference type="OrthoDB" id="9811721at2"/>
<feature type="transmembrane region" description="Helical" evidence="8">
    <location>
        <begin position="152"/>
        <end position="175"/>
    </location>
</feature>
<keyword evidence="5 8" id="KW-0812">Transmembrane</keyword>
<dbReference type="InterPro" id="IPR037294">
    <property type="entry name" value="ABC_BtuC-like"/>
</dbReference>
<organism evidence="9 10">
    <name type="scientific">Peribacillus simplex NBRC 15720 = DSM 1321</name>
    <dbReference type="NCBI Taxonomy" id="1349754"/>
    <lineage>
        <taxon>Bacteria</taxon>
        <taxon>Bacillati</taxon>
        <taxon>Bacillota</taxon>
        <taxon>Bacilli</taxon>
        <taxon>Bacillales</taxon>
        <taxon>Bacillaceae</taxon>
        <taxon>Peribacillus</taxon>
    </lineage>
</organism>
<dbReference type="PANTHER" id="PTHR30472">
    <property type="entry name" value="FERRIC ENTEROBACTIN TRANSPORT SYSTEM PERMEASE PROTEIN"/>
    <property type="match status" value="1"/>
</dbReference>
<dbReference type="SUPFAM" id="SSF81345">
    <property type="entry name" value="ABC transporter involved in vitamin B12 uptake, BtuC"/>
    <property type="match status" value="1"/>
</dbReference>
<evidence type="ECO:0000256" key="6">
    <source>
        <dbReference type="ARBA" id="ARBA00022989"/>
    </source>
</evidence>
<sequence>MKLKRTFGLKSTLHPYSILLMLTVTMLILSMVSLGLGAIYISPLEIIQNFLGNGMQSQAFILHNYRIPRILIAVIVGAGLATAGAILQGVLRNPLASPDVIGVTKGAGLAAVIVIVLFPQSPIIILPLSAFIGAAVMAAILMIFVYKKGAQPNTIALVGIALGAICQAGIEYFMVKFPDDVNTTLLWLTGSLWGRGWDQVFILLPCLALVPVLIALTSKMDVLSLGDEIATGLGERSKLLRYILLSVSVILIGVCVAAVGSIGFIGLIAPHIARRVVGSKFKVLLPASALFGSIFLLVADSLGRGLFPPIEIPAGIITAVIGVPYFLYLLRRERKIT</sequence>
<dbReference type="GO" id="GO:0033214">
    <property type="term" value="P:siderophore-iron import into cell"/>
    <property type="evidence" value="ECO:0007669"/>
    <property type="project" value="TreeGrafter"/>
</dbReference>
<dbReference type="GO" id="GO:0005886">
    <property type="term" value="C:plasma membrane"/>
    <property type="evidence" value="ECO:0007669"/>
    <property type="project" value="UniProtKB-SubCell"/>
</dbReference>
<comment type="subcellular location">
    <subcellularLocation>
        <location evidence="1">Cell membrane</location>
        <topology evidence="1">Multi-pass membrane protein</topology>
    </subcellularLocation>
</comment>
<feature type="transmembrane region" description="Helical" evidence="8">
    <location>
        <begin position="281"/>
        <end position="298"/>
    </location>
</feature>
<dbReference type="FunFam" id="1.10.3470.10:FF:000001">
    <property type="entry name" value="Vitamin B12 ABC transporter permease BtuC"/>
    <property type="match status" value="1"/>
</dbReference>
<dbReference type="InterPro" id="IPR000522">
    <property type="entry name" value="ABC_transptr_permease_BtuC"/>
</dbReference>
<gene>
    <name evidence="9" type="primary">fecD</name>
    <name evidence="9" type="ORF">BS1321_17145</name>
</gene>
<comment type="similarity">
    <text evidence="2">Belongs to the binding-protein-dependent transport system permease family. FecCD subfamily.</text>
</comment>
<evidence type="ECO:0000313" key="9">
    <source>
        <dbReference type="EMBL" id="ASS95483.1"/>
    </source>
</evidence>
<dbReference type="PANTHER" id="PTHR30472:SF37">
    <property type="entry name" value="FE(3+) DICITRATE TRANSPORT SYSTEM PERMEASE PROTEIN FECD-RELATED"/>
    <property type="match status" value="1"/>
</dbReference>
<proteinExistence type="inferred from homology"/>
<dbReference type="Pfam" id="PF01032">
    <property type="entry name" value="FecCD"/>
    <property type="match status" value="1"/>
</dbReference>
<feature type="transmembrane region" description="Helical" evidence="8">
    <location>
        <begin position="310"/>
        <end position="330"/>
    </location>
</feature>
<keyword evidence="4" id="KW-1003">Cell membrane</keyword>
<feature type="transmembrane region" description="Helical" evidence="8">
    <location>
        <begin position="16"/>
        <end position="41"/>
    </location>
</feature>
<keyword evidence="3" id="KW-0813">Transport</keyword>
<evidence type="ECO:0000256" key="1">
    <source>
        <dbReference type="ARBA" id="ARBA00004651"/>
    </source>
</evidence>
<protein>
    <submittedName>
        <fullName evidence="9">Iron-dicitrate transporter subunit FecD</fullName>
    </submittedName>
</protein>
<evidence type="ECO:0000256" key="4">
    <source>
        <dbReference type="ARBA" id="ARBA00022475"/>
    </source>
</evidence>
<evidence type="ECO:0000256" key="3">
    <source>
        <dbReference type="ARBA" id="ARBA00022448"/>
    </source>
</evidence>
<evidence type="ECO:0000256" key="2">
    <source>
        <dbReference type="ARBA" id="ARBA00007935"/>
    </source>
</evidence>
<dbReference type="GO" id="GO:0022857">
    <property type="term" value="F:transmembrane transporter activity"/>
    <property type="evidence" value="ECO:0007669"/>
    <property type="project" value="InterPro"/>
</dbReference>
<accession>A0A223EJU2</accession>
<name>A0A223EJU2_9BACI</name>
<dbReference type="CDD" id="cd06550">
    <property type="entry name" value="TM_ABC_iron-siderophores_like"/>
    <property type="match status" value="1"/>
</dbReference>
<dbReference type="Gene3D" id="1.10.3470.10">
    <property type="entry name" value="ABC transporter involved in vitamin B12 uptake, BtuC"/>
    <property type="match status" value="1"/>
</dbReference>
<evidence type="ECO:0000313" key="10">
    <source>
        <dbReference type="Proteomes" id="UP000214618"/>
    </source>
</evidence>
<dbReference type="EMBL" id="CP017704">
    <property type="protein sequence ID" value="ASS95483.1"/>
    <property type="molecule type" value="Genomic_DNA"/>
</dbReference>
<evidence type="ECO:0000256" key="8">
    <source>
        <dbReference type="SAM" id="Phobius"/>
    </source>
</evidence>
<feature type="transmembrane region" description="Helical" evidence="8">
    <location>
        <begin position="100"/>
        <end position="118"/>
    </location>
</feature>
<dbReference type="RefSeq" id="WP_063235161.1">
    <property type="nucleotide sequence ID" value="NZ_BCVO01000020.1"/>
</dbReference>
<evidence type="ECO:0000256" key="5">
    <source>
        <dbReference type="ARBA" id="ARBA00022692"/>
    </source>
</evidence>
<keyword evidence="6 8" id="KW-1133">Transmembrane helix</keyword>
<keyword evidence="7 8" id="KW-0472">Membrane</keyword>
<feature type="transmembrane region" description="Helical" evidence="8">
    <location>
        <begin position="125"/>
        <end position="146"/>
    </location>
</feature>